<dbReference type="Proteomes" id="UP001649230">
    <property type="component" value="Chromosome"/>
</dbReference>
<feature type="transmembrane region" description="Helical" evidence="8">
    <location>
        <begin position="67"/>
        <end position="90"/>
    </location>
</feature>
<evidence type="ECO:0000256" key="6">
    <source>
        <dbReference type="ARBA" id="ARBA00022989"/>
    </source>
</evidence>
<dbReference type="Pfam" id="PF03845">
    <property type="entry name" value="Spore_permease"/>
    <property type="match status" value="1"/>
</dbReference>
<keyword evidence="6 8" id="KW-1133">Transmembrane helix</keyword>
<dbReference type="PANTHER" id="PTHR34975:SF2">
    <property type="entry name" value="SPORE GERMINATION PROTEIN A2"/>
    <property type="match status" value="1"/>
</dbReference>
<keyword evidence="5 8" id="KW-0812">Transmembrane</keyword>
<reference evidence="9 10" key="1">
    <citation type="journal article" date="2024" name="Int. J. Syst. Evol. Microbiol.">
        <title>Paenibacillus hexagrammi sp. nov., a novel bacterium isolated from the gut content of Hexagrammos agrammus.</title>
        <authorList>
            <person name="Jung H.K."/>
            <person name="Kim D.G."/>
            <person name="Zin H."/>
            <person name="Park J."/>
            <person name="Jung H."/>
            <person name="Kim Y.O."/>
            <person name="Kong H.J."/>
            <person name="Kim J.W."/>
            <person name="Kim Y.S."/>
        </authorList>
    </citation>
    <scope>NUCLEOTIDE SEQUENCE [LARGE SCALE GENOMIC DNA]</scope>
    <source>
        <strain evidence="9 10">YPD9-1</strain>
    </source>
</reference>
<sequence length="369" mass="40829">MGMISKHQLAMAIVLFQIGSTPLFALGSEAKQDSWIAMIVASLAGLLLLYLFLYIQNRASVLPFMDLLRYAFGRIAGTVCGALFVLYFAYESMRNVRDFGEITAVTLLNDTPQLVIMLIIVLLASYALAMGIETICRVIEILTPIAVCSYTALLILILSSKLINVSRVQPILEHGMTPVLKTAFPDLVSFPFGQMMIFLLLWPLISDKTGLARISVISYLSVAAFLIVMNMVNLTVLGPTLVGASTLPFLQTVQLIQVGDILERLDVFVTLLLFLGLFIKMTLFYWAAVYGLMQLIGSKRRIHIFYVGSIIFLASFLEPNYTYHVWLGLNVSVKIFPLFQVVLPCLLLIALLLRRPLPPAASAASPEPD</sequence>
<dbReference type="RefSeq" id="WP_235120952.1">
    <property type="nucleotide sequence ID" value="NZ_CP090978.1"/>
</dbReference>
<feature type="transmembrane region" description="Helical" evidence="8">
    <location>
        <begin position="267"/>
        <end position="292"/>
    </location>
</feature>
<feature type="transmembrane region" description="Helical" evidence="8">
    <location>
        <begin position="35"/>
        <end position="55"/>
    </location>
</feature>
<keyword evidence="3" id="KW-0813">Transport</keyword>
<feature type="transmembrane region" description="Helical" evidence="8">
    <location>
        <begin position="335"/>
        <end position="353"/>
    </location>
</feature>
<keyword evidence="10" id="KW-1185">Reference proteome</keyword>
<dbReference type="PANTHER" id="PTHR34975">
    <property type="entry name" value="SPORE GERMINATION PROTEIN A2"/>
    <property type="match status" value="1"/>
</dbReference>
<proteinExistence type="inferred from homology"/>
<feature type="transmembrane region" description="Helical" evidence="8">
    <location>
        <begin position="217"/>
        <end position="247"/>
    </location>
</feature>
<accession>A0ABY3SLM0</accession>
<evidence type="ECO:0000256" key="2">
    <source>
        <dbReference type="ARBA" id="ARBA00007998"/>
    </source>
</evidence>
<evidence type="ECO:0000256" key="5">
    <source>
        <dbReference type="ARBA" id="ARBA00022692"/>
    </source>
</evidence>
<comment type="similarity">
    <text evidence="2">Belongs to the amino acid-polyamine-organocation (APC) superfamily. Spore germination protein (SGP) (TC 2.A.3.9) family.</text>
</comment>
<gene>
    <name evidence="9" type="ORF">L0M14_03995</name>
</gene>
<feature type="transmembrane region" description="Helical" evidence="8">
    <location>
        <begin position="304"/>
        <end position="323"/>
    </location>
</feature>
<feature type="transmembrane region" description="Helical" evidence="8">
    <location>
        <begin position="141"/>
        <end position="163"/>
    </location>
</feature>
<feature type="transmembrane region" description="Helical" evidence="8">
    <location>
        <begin position="183"/>
        <end position="205"/>
    </location>
</feature>
<dbReference type="EMBL" id="CP090978">
    <property type="protein sequence ID" value="UJF34378.1"/>
    <property type="molecule type" value="Genomic_DNA"/>
</dbReference>
<protein>
    <submittedName>
        <fullName evidence="9">Spore germination protein</fullName>
    </submittedName>
</protein>
<evidence type="ECO:0000256" key="8">
    <source>
        <dbReference type="SAM" id="Phobius"/>
    </source>
</evidence>
<keyword evidence="4" id="KW-0309">Germination</keyword>
<keyword evidence="7 8" id="KW-0472">Membrane</keyword>
<name>A0ABY3SLM0_9BACL</name>
<dbReference type="NCBIfam" id="TIGR00912">
    <property type="entry name" value="2A0309"/>
    <property type="match status" value="1"/>
</dbReference>
<organism evidence="9 10">
    <name type="scientific">Paenibacillus hexagrammi</name>
    <dbReference type="NCBI Taxonomy" id="2908839"/>
    <lineage>
        <taxon>Bacteria</taxon>
        <taxon>Bacillati</taxon>
        <taxon>Bacillota</taxon>
        <taxon>Bacilli</taxon>
        <taxon>Bacillales</taxon>
        <taxon>Paenibacillaceae</taxon>
        <taxon>Paenibacillus</taxon>
    </lineage>
</organism>
<evidence type="ECO:0000256" key="1">
    <source>
        <dbReference type="ARBA" id="ARBA00004141"/>
    </source>
</evidence>
<evidence type="ECO:0000256" key="3">
    <source>
        <dbReference type="ARBA" id="ARBA00022448"/>
    </source>
</evidence>
<dbReference type="InterPro" id="IPR004761">
    <property type="entry name" value="Spore_GerAB"/>
</dbReference>
<evidence type="ECO:0000313" key="9">
    <source>
        <dbReference type="EMBL" id="UJF34378.1"/>
    </source>
</evidence>
<feature type="transmembrane region" description="Helical" evidence="8">
    <location>
        <begin position="110"/>
        <end position="129"/>
    </location>
</feature>
<comment type="subcellular location">
    <subcellularLocation>
        <location evidence="1">Membrane</location>
        <topology evidence="1">Multi-pass membrane protein</topology>
    </subcellularLocation>
</comment>
<evidence type="ECO:0000256" key="4">
    <source>
        <dbReference type="ARBA" id="ARBA00022544"/>
    </source>
</evidence>
<evidence type="ECO:0000256" key="7">
    <source>
        <dbReference type="ARBA" id="ARBA00023136"/>
    </source>
</evidence>
<evidence type="ECO:0000313" key="10">
    <source>
        <dbReference type="Proteomes" id="UP001649230"/>
    </source>
</evidence>